<evidence type="ECO:0000256" key="1">
    <source>
        <dbReference type="ARBA" id="ARBA00022723"/>
    </source>
</evidence>
<sequence length="390" mass="43320">MKRRKEKSRKGRKLNQWKEDRMAGAVEEFQRQVAQGQEPKLRSLAQAWSVPKSTLQCRVKGLVKGTGHASGKAPLLTKEAESELVNIVKQLAERGFPLEAGDIRRIAFQYAKLNGIAGFSEEKQKAGYYWFEGFMKCNPHISLRKPEAISAARASGMNHVVVDSWFQTYRALLNDLGIQDIAVALEEEVFTTSTFLPDTPNTDAAFIPGPPNTDSAFIPGPLTTSRPTPSNSTSRPTPSNSTSTARPTPSTSTARPTPSTSTARPTPSTSRFADIINLPTRQRGKKRMVVRPPSFHLTSPEHFDFVEARERKKGKKPQNVRRKKSCKPCLQRVQESNTCTVCKGVYGDAADPKAGEEWLGCCKCRKWFHESCAELNGVLDDDEFLCCECV</sequence>
<feature type="region of interest" description="Disordered" evidence="5">
    <location>
        <begin position="194"/>
        <end position="288"/>
    </location>
</feature>
<keyword evidence="8" id="KW-1185">Reference proteome</keyword>
<protein>
    <recommendedName>
        <fullName evidence="6">PHD-type domain-containing protein</fullName>
    </recommendedName>
</protein>
<keyword evidence="2 4" id="KW-0863">Zinc-finger</keyword>
<dbReference type="PROSITE" id="PS50016">
    <property type="entry name" value="ZF_PHD_2"/>
    <property type="match status" value="1"/>
</dbReference>
<keyword evidence="1" id="KW-0479">Metal-binding</keyword>
<dbReference type="InterPro" id="IPR011011">
    <property type="entry name" value="Znf_FYVE_PHD"/>
</dbReference>
<accession>A0ABD1K1K6</accession>
<dbReference type="InterPro" id="IPR001965">
    <property type="entry name" value="Znf_PHD"/>
</dbReference>
<dbReference type="CDD" id="cd15489">
    <property type="entry name" value="PHD_SF"/>
    <property type="match status" value="1"/>
</dbReference>
<feature type="compositionally biased region" description="Low complexity" evidence="5">
    <location>
        <begin position="223"/>
        <end position="271"/>
    </location>
</feature>
<feature type="domain" description="PHD-type" evidence="6">
    <location>
        <begin position="336"/>
        <end position="390"/>
    </location>
</feature>
<comment type="caution">
    <text evidence="7">The sequence shown here is derived from an EMBL/GenBank/DDBJ whole genome shotgun (WGS) entry which is preliminary data.</text>
</comment>
<evidence type="ECO:0000313" key="8">
    <source>
        <dbReference type="Proteomes" id="UP001591681"/>
    </source>
</evidence>
<evidence type="ECO:0000256" key="3">
    <source>
        <dbReference type="ARBA" id="ARBA00022833"/>
    </source>
</evidence>
<organism evidence="7 8">
    <name type="scientific">Coilia grayii</name>
    <name type="common">Gray's grenadier anchovy</name>
    <dbReference type="NCBI Taxonomy" id="363190"/>
    <lineage>
        <taxon>Eukaryota</taxon>
        <taxon>Metazoa</taxon>
        <taxon>Chordata</taxon>
        <taxon>Craniata</taxon>
        <taxon>Vertebrata</taxon>
        <taxon>Euteleostomi</taxon>
        <taxon>Actinopterygii</taxon>
        <taxon>Neopterygii</taxon>
        <taxon>Teleostei</taxon>
        <taxon>Clupei</taxon>
        <taxon>Clupeiformes</taxon>
        <taxon>Clupeoidei</taxon>
        <taxon>Engraulidae</taxon>
        <taxon>Coilinae</taxon>
        <taxon>Coilia</taxon>
    </lineage>
</organism>
<dbReference type="InterPro" id="IPR019787">
    <property type="entry name" value="Znf_PHD-finger"/>
</dbReference>
<evidence type="ECO:0000256" key="2">
    <source>
        <dbReference type="ARBA" id="ARBA00022771"/>
    </source>
</evidence>
<evidence type="ECO:0000256" key="4">
    <source>
        <dbReference type="PROSITE-ProRule" id="PRU00146"/>
    </source>
</evidence>
<evidence type="ECO:0000313" key="7">
    <source>
        <dbReference type="EMBL" id="KAL2092990.1"/>
    </source>
</evidence>
<dbReference type="GO" id="GO:0008270">
    <property type="term" value="F:zinc ion binding"/>
    <property type="evidence" value="ECO:0007669"/>
    <property type="project" value="UniProtKB-KW"/>
</dbReference>
<dbReference type="SUPFAM" id="SSF57903">
    <property type="entry name" value="FYVE/PHD zinc finger"/>
    <property type="match status" value="1"/>
</dbReference>
<gene>
    <name evidence="7" type="ORF">ACEWY4_010302</name>
</gene>
<evidence type="ECO:0000256" key="5">
    <source>
        <dbReference type="SAM" id="MobiDB-lite"/>
    </source>
</evidence>
<dbReference type="EMBL" id="JBHFQA010000009">
    <property type="protein sequence ID" value="KAL2092990.1"/>
    <property type="molecule type" value="Genomic_DNA"/>
</dbReference>
<dbReference type="AlphaFoldDB" id="A0ABD1K1K6"/>
<proteinExistence type="predicted"/>
<dbReference type="Proteomes" id="UP001591681">
    <property type="component" value="Unassembled WGS sequence"/>
</dbReference>
<reference evidence="7 8" key="1">
    <citation type="submission" date="2024-09" db="EMBL/GenBank/DDBJ databases">
        <title>A chromosome-level genome assembly of Gray's grenadier anchovy, Coilia grayii.</title>
        <authorList>
            <person name="Fu Z."/>
        </authorList>
    </citation>
    <scope>NUCLEOTIDE SEQUENCE [LARGE SCALE GENOMIC DNA]</scope>
    <source>
        <strain evidence="7">G4</strain>
        <tissue evidence="7">Muscle</tissue>
    </source>
</reference>
<dbReference type="SMART" id="SM00249">
    <property type="entry name" value="PHD"/>
    <property type="match status" value="1"/>
</dbReference>
<keyword evidence="3" id="KW-0862">Zinc</keyword>
<name>A0ABD1K1K6_9TELE</name>
<evidence type="ECO:0000259" key="6">
    <source>
        <dbReference type="PROSITE" id="PS50016"/>
    </source>
</evidence>